<keyword evidence="2" id="KW-0645">Protease</keyword>
<dbReference type="InterPro" id="IPR027267">
    <property type="entry name" value="AH/BAR_dom_sf"/>
</dbReference>
<comment type="caution">
    <text evidence="10">The sequence shown here is derived from an EMBL/GenBank/DDBJ whole genome shotgun (WGS) entry which is preliminary data.</text>
</comment>
<feature type="coiled-coil region" evidence="7">
    <location>
        <begin position="181"/>
        <end position="261"/>
    </location>
</feature>
<organism evidence="10 11">
    <name type="scientific">Nocardioides gansuensis</name>
    <dbReference type="NCBI Taxonomy" id="2138300"/>
    <lineage>
        <taxon>Bacteria</taxon>
        <taxon>Bacillati</taxon>
        <taxon>Actinomycetota</taxon>
        <taxon>Actinomycetes</taxon>
        <taxon>Propionibacteriales</taxon>
        <taxon>Nocardioidaceae</taxon>
        <taxon>Nocardioides</taxon>
    </lineage>
</organism>
<evidence type="ECO:0000256" key="2">
    <source>
        <dbReference type="ARBA" id="ARBA00022670"/>
    </source>
</evidence>
<dbReference type="GO" id="GO:0046872">
    <property type="term" value="F:metal ion binding"/>
    <property type="evidence" value="ECO:0007669"/>
    <property type="project" value="UniProtKB-KW"/>
</dbReference>
<evidence type="ECO:0000256" key="1">
    <source>
        <dbReference type="ARBA" id="ARBA00001947"/>
    </source>
</evidence>
<evidence type="ECO:0000259" key="9">
    <source>
        <dbReference type="Pfam" id="PF01551"/>
    </source>
</evidence>
<dbReference type="SUPFAM" id="SSF57997">
    <property type="entry name" value="Tropomyosin"/>
    <property type="match status" value="1"/>
</dbReference>
<dbReference type="PANTHER" id="PTHR21666">
    <property type="entry name" value="PEPTIDASE-RELATED"/>
    <property type="match status" value="1"/>
</dbReference>
<proteinExistence type="predicted"/>
<evidence type="ECO:0000256" key="8">
    <source>
        <dbReference type="SAM" id="SignalP"/>
    </source>
</evidence>
<dbReference type="InterPro" id="IPR050570">
    <property type="entry name" value="Cell_wall_metabolism_enzyme"/>
</dbReference>
<keyword evidence="11" id="KW-1185">Reference proteome</keyword>
<keyword evidence="5" id="KW-0862">Zinc</keyword>
<evidence type="ECO:0000256" key="7">
    <source>
        <dbReference type="SAM" id="Coils"/>
    </source>
</evidence>
<feature type="chain" id="PRO_5039186208" description="M23ase beta-sheet core domain-containing protein" evidence="8">
    <location>
        <begin position="31"/>
        <end position="418"/>
    </location>
</feature>
<dbReference type="InterPro" id="IPR011055">
    <property type="entry name" value="Dup_hybrid_motif"/>
</dbReference>
<dbReference type="GO" id="GO:0004222">
    <property type="term" value="F:metalloendopeptidase activity"/>
    <property type="evidence" value="ECO:0007669"/>
    <property type="project" value="TreeGrafter"/>
</dbReference>
<dbReference type="EMBL" id="QDGZ01000010">
    <property type="protein sequence ID" value="PVG81105.1"/>
    <property type="molecule type" value="Genomic_DNA"/>
</dbReference>
<keyword evidence="6" id="KW-0482">Metalloprotease</keyword>
<dbReference type="SUPFAM" id="SSF51261">
    <property type="entry name" value="Duplicated hybrid motif"/>
    <property type="match status" value="1"/>
</dbReference>
<dbReference type="RefSeq" id="WP_116574031.1">
    <property type="nucleotide sequence ID" value="NZ_QDGZ01000010.1"/>
</dbReference>
<evidence type="ECO:0000256" key="4">
    <source>
        <dbReference type="ARBA" id="ARBA00022801"/>
    </source>
</evidence>
<accession>A0A2T8F5Y3</accession>
<keyword evidence="4" id="KW-0378">Hydrolase</keyword>
<dbReference type="Gene3D" id="2.70.70.10">
    <property type="entry name" value="Glucose Permease (Domain IIA)"/>
    <property type="match status" value="1"/>
</dbReference>
<evidence type="ECO:0000313" key="10">
    <source>
        <dbReference type="EMBL" id="PVG81105.1"/>
    </source>
</evidence>
<keyword evidence="8" id="KW-0732">Signal</keyword>
<dbReference type="OrthoDB" id="1099523at2"/>
<name>A0A2T8F5Y3_9ACTN</name>
<keyword evidence="7" id="KW-0175">Coiled coil</keyword>
<dbReference type="Pfam" id="PF01551">
    <property type="entry name" value="Peptidase_M23"/>
    <property type="match status" value="1"/>
</dbReference>
<evidence type="ECO:0000256" key="3">
    <source>
        <dbReference type="ARBA" id="ARBA00022723"/>
    </source>
</evidence>
<reference evidence="10 11" key="1">
    <citation type="submission" date="2018-04" db="EMBL/GenBank/DDBJ databases">
        <title>Genome of Nocardioides gansuensis WSJ-1.</title>
        <authorList>
            <person name="Wu S."/>
            <person name="Wang G."/>
        </authorList>
    </citation>
    <scope>NUCLEOTIDE SEQUENCE [LARGE SCALE GENOMIC DNA]</scope>
    <source>
        <strain evidence="10 11">WSJ-1</strain>
    </source>
</reference>
<sequence length="418" mass="45265">MRSFPRTAHRRLAAAAIAAALAMGSVSSTAAADDLKHKQKQVEKKIDHAHDDLHSSSRQLQKAQARLDAARHDLEDARTDLAIARGKLAVAQERDERMQAELEQAEAELDQAQAELLAGRHAVVAQQDVVADTITQIYTEGDPALLAFSSLLESGSAEDLSTRIEANRVFVGTETRQYDDLHAAKVLLEVQKQQVKDARNRVADKRRAAADTLAAMQQLELEAESAKASVLALVGELSAARADARAARAADLQKLRKLQREQARIKEILRKRALRALRNSQSQKGPTGGLLAWPVNGEITSPFGYRVHPIYGYWGLHDGTDFGGGCGLPIHAAESGRVISSYYSPVYGRRMLIDHGALAGAGVATIYNHASSYTVGTGSTVQRGQVIGYTGDTGWSTGCHLHFSVMANGRAVDPQNWL</sequence>
<feature type="domain" description="M23ase beta-sheet core" evidence="9">
    <location>
        <begin position="316"/>
        <end position="414"/>
    </location>
</feature>
<dbReference type="Proteomes" id="UP000246018">
    <property type="component" value="Unassembled WGS sequence"/>
</dbReference>
<evidence type="ECO:0000313" key="11">
    <source>
        <dbReference type="Proteomes" id="UP000246018"/>
    </source>
</evidence>
<dbReference type="CDD" id="cd12797">
    <property type="entry name" value="M23_peptidase"/>
    <property type="match status" value="1"/>
</dbReference>
<protein>
    <recommendedName>
        <fullName evidence="9">M23ase beta-sheet core domain-containing protein</fullName>
    </recommendedName>
</protein>
<keyword evidence="3" id="KW-0479">Metal-binding</keyword>
<dbReference type="Gene3D" id="1.20.1270.60">
    <property type="entry name" value="Arfaptin homology (AH) domain/BAR domain"/>
    <property type="match status" value="1"/>
</dbReference>
<evidence type="ECO:0000256" key="6">
    <source>
        <dbReference type="ARBA" id="ARBA00023049"/>
    </source>
</evidence>
<gene>
    <name evidence="10" type="ORF">DDE18_20065</name>
</gene>
<evidence type="ECO:0000256" key="5">
    <source>
        <dbReference type="ARBA" id="ARBA00022833"/>
    </source>
</evidence>
<comment type="cofactor">
    <cofactor evidence="1">
        <name>Zn(2+)</name>
        <dbReference type="ChEBI" id="CHEBI:29105"/>
    </cofactor>
</comment>
<feature type="signal peptide" evidence="8">
    <location>
        <begin position="1"/>
        <end position="30"/>
    </location>
</feature>
<feature type="coiled-coil region" evidence="7">
    <location>
        <begin position="32"/>
        <end position="122"/>
    </location>
</feature>
<dbReference type="InterPro" id="IPR016047">
    <property type="entry name" value="M23ase_b-sheet_dom"/>
</dbReference>
<dbReference type="AlphaFoldDB" id="A0A2T8F5Y3"/>
<dbReference type="PANTHER" id="PTHR21666:SF288">
    <property type="entry name" value="CELL DIVISION PROTEIN YTFB"/>
    <property type="match status" value="1"/>
</dbReference>
<dbReference type="GO" id="GO:0006508">
    <property type="term" value="P:proteolysis"/>
    <property type="evidence" value="ECO:0007669"/>
    <property type="project" value="UniProtKB-KW"/>
</dbReference>